<keyword evidence="3" id="KW-1185">Reference proteome</keyword>
<name>A0A0D6LSX7_9BILA</name>
<organism evidence="2 3">
    <name type="scientific">Ancylostoma ceylanicum</name>
    <dbReference type="NCBI Taxonomy" id="53326"/>
    <lineage>
        <taxon>Eukaryota</taxon>
        <taxon>Metazoa</taxon>
        <taxon>Ecdysozoa</taxon>
        <taxon>Nematoda</taxon>
        <taxon>Chromadorea</taxon>
        <taxon>Rhabditida</taxon>
        <taxon>Rhabditina</taxon>
        <taxon>Rhabditomorpha</taxon>
        <taxon>Strongyloidea</taxon>
        <taxon>Ancylostomatidae</taxon>
        <taxon>Ancylostomatinae</taxon>
        <taxon>Ancylostoma</taxon>
    </lineage>
</organism>
<gene>
    <name evidence="2" type="ORF">ANCCEY_05950</name>
</gene>
<evidence type="ECO:0000256" key="1">
    <source>
        <dbReference type="SAM" id="MobiDB-lite"/>
    </source>
</evidence>
<sequence length="116" mass="12540">MTKCASLPPTLCRRIAAAAADRLLFADSLSRLVIAVRNGFPKGPGGLKQSPSPLQSPLSTDSSPSPVVPFQSLLEDRTRKLSPSELPSERGIITFTLSYDPVSLALQDIYHISLHR</sequence>
<feature type="region of interest" description="Disordered" evidence="1">
    <location>
        <begin position="41"/>
        <end position="69"/>
    </location>
</feature>
<protein>
    <submittedName>
        <fullName evidence="2">Uncharacterized protein</fullName>
    </submittedName>
</protein>
<dbReference type="EMBL" id="KE124920">
    <property type="protein sequence ID" value="EPB74974.1"/>
    <property type="molecule type" value="Genomic_DNA"/>
</dbReference>
<reference evidence="2 3" key="1">
    <citation type="submission" date="2013-05" db="EMBL/GenBank/DDBJ databases">
        <title>Draft genome of the parasitic nematode Anyclostoma ceylanicum.</title>
        <authorList>
            <person name="Mitreva M."/>
        </authorList>
    </citation>
    <scope>NUCLEOTIDE SEQUENCE [LARGE SCALE GENOMIC DNA]</scope>
</reference>
<evidence type="ECO:0000313" key="3">
    <source>
        <dbReference type="Proteomes" id="UP000054495"/>
    </source>
</evidence>
<dbReference type="AlphaFoldDB" id="A0A0D6LSX7"/>
<evidence type="ECO:0000313" key="2">
    <source>
        <dbReference type="EMBL" id="EPB74974.1"/>
    </source>
</evidence>
<proteinExistence type="predicted"/>
<feature type="compositionally biased region" description="Low complexity" evidence="1">
    <location>
        <begin position="49"/>
        <end position="69"/>
    </location>
</feature>
<dbReference type="Proteomes" id="UP000054495">
    <property type="component" value="Unassembled WGS sequence"/>
</dbReference>
<accession>A0A0D6LSX7</accession>